<evidence type="ECO:0000256" key="1">
    <source>
        <dbReference type="ARBA" id="ARBA00022679"/>
    </source>
</evidence>
<dbReference type="Pfam" id="PF03610">
    <property type="entry name" value="EIIA-man"/>
    <property type="match status" value="1"/>
</dbReference>
<dbReference type="PANTHER" id="PTHR33799">
    <property type="entry name" value="PTS PERMEASE-RELATED-RELATED"/>
    <property type="match status" value="1"/>
</dbReference>
<accession>A0ABT9Y5S8</accession>
<sequence>MFYVILVSHGNFASGLHSAAKMIAGDRNNVLSISLKSDMSGDEYTHNFKNLISALTPADKIIILADIIGGSPLTIALKALSDRGLLGSTRAFGGMNLPLALTVILSGENAFSEDPQALLNDAKDSLQEFILDTDQADEDI</sequence>
<proteinExistence type="predicted"/>
<organism evidence="3 4">
    <name type="scientific">Pectinatus haikarae</name>
    <dbReference type="NCBI Taxonomy" id="349096"/>
    <lineage>
        <taxon>Bacteria</taxon>
        <taxon>Bacillati</taxon>
        <taxon>Bacillota</taxon>
        <taxon>Negativicutes</taxon>
        <taxon>Selenomonadales</taxon>
        <taxon>Selenomonadaceae</taxon>
        <taxon>Pectinatus</taxon>
    </lineage>
</organism>
<evidence type="ECO:0000259" key="2">
    <source>
        <dbReference type="PROSITE" id="PS51096"/>
    </source>
</evidence>
<dbReference type="SUPFAM" id="SSF53062">
    <property type="entry name" value="PTS system fructose IIA component-like"/>
    <property type="match status" value="1"/>
</dbReference>
<comment type="caution">
    <text evidence="3">The sequence shown here is derived from an EMBL/GenBank/DDBJ whole genome shotgun (WGS) entry which is preliminary data.</text>
</comment>
<dbReference type="InterPro" id="IPR004701">
    <property type="entry name" value="PTS_EIIA_man-typ"/>
</dbReference>
<evidence type="ECO:0000313" key="3">
    <source>
        <dbReference type="EMBL" id="MDQ0203183.1"/>
    </source>
</evidence>
<dbReference type="Gene3D" id="3.40.50.510">
    <property type="entry name" value="Phosphotransferase system, mannose-type IIA component"/>
    <property type="match status" value="1"/>
</dbReference>
<keyword evidence="4" id="KW-1185">Reference proteome</keyword>
<reference evidence="3 4" key="1">
    <citation type="submission" date="2023-07" db="EMBL/GenBank/DDBJ databases">
        <title>Genomic Encyclopedia of Type Strains, Phase IV (KMG-IV): sequencing the most valuable type-strain genomes for metagenomic binning, comparative biology and taxonomic classification.</title>
        <authorList>
            <person name="Goeker M."/>
        </authorList>
    </citation>
    <scope>NUCLEOTIDE SEQUENCE [LARGE SCALE GENOMIC DNA]</scope>
    <source>
        <strain evidence="3 4">DSM 16980</strain>
    </source>
</reference>
<gene>
    <name evidence="3" type="ORF">J2S01_000890</name>
</gene>
<dbReference type="PROSITE" id="PS51096">
    <property type="entry name" value="PTS_EIIA_TYPE_4"/>
    <property type="match status" value="1"/>
</dbReference>
<dbReference type="PANTHER" id="PTHR33799:SF1">
    <property type="entry name" value="PTS SYSTEM MANNOSE-SPECIFIC EIIAB COMPONENT-RELATED"/>
    <property type="match status" value="1"/>
</dbReference>
<dbReference type="EMBL" id="JAUSUE010000004">
    <property type="protein sequence ID" value="MDQ0203183.1"/>
    <property type="molecule type" value="Genomic_DNA"/>
</dbReference>
<dbReference type="InterPro" id="IPR051471">
    <property type="entry name" value="Bacterial_PTS_sugar_comp"/>
</dbReference>
<feature type="domain" description="PTS EIIA type-4" evidence="2">
    <location>
        <begin position="1"/>
        <end position="130"/>
    </location>
</feature>
<dbReference type="InterPro" id="IPR036662">
    <property type="entry name" value="PTS_EIIA_man-typ_sf"/>
</dbReference>
<protein>
    <submittedName>
        <fullName evidence="3">PTS system N-acetylgalactosamine-specific IIA component</fullName>
    </submittedName>
</protein>
<dbReference type="RefSeq" id="WP_196603600.1">
    <property type="nucleotide sequence ID" value="NZ_CP116940.1"/>
</dbReference>
<keyword evidence="1" id="KW-0808">Transferase</keyword>
<evidence type="ECO:0000313" key="4">
    <source>
        <dbReference type="Proteomes" id="UP001239167"/>
    </source>
</evidence>
<dbReference type="Proteomes" id="UP001239167">
    <property type="component" value="Unassembled WGS sequence"/>
</dbReference>
<name>A0ABT9Y5S8_9FIRM</name>